<accession>A0A6P7H4M0</accession>
<gene>
    <name evidence="1" type="primary">LOC114344311</name>
</gene>
<proteinExistence type="predicted"/>
<dbReference type="RefSeq" id="XP_028150950.1">
    <property type="nucleotide sequence ID" value="XM_028295149.1"/>
</dbReference>
<dbReference type="AlphaFoldDB" id="A0A6P7H4M0"/>
<name>A0A6P7H4M0_DIAVI</name>
<sequence length="470" mass="52338">MDTFLVSPVDNIAEQADRPIVKIRQLTDPSLTTDEAKIVLLRGALKQASANRSHAVLSSFPLKFGDEVREIEVTIADLKAQISSFVGSHNVLYGRLTSRLGHVAGRVHLLESVTEEEDAIKKSLNFKILNLEGELEFKVTPQAHSTPHNASVSVNSFPFIRSAPIHKWGVRFSGGSDENVVSFLEKVECLRLARGNSEDECFSSAGDLFKDSAFTWYLNNRGSFTSWQQLVAKLRSDFLPYNYEDSLLDEIKSRKQAPQEKVTIFINEIVSLCKRLETPLSESHIVRIINRNLLPSYHSSLALTDISSIADLTQKCKKLEEVLSWSSDTASSVPSRSNFKNHESSYSCRQNYPSIADVTQKCKIILGLVTYLPLIRRLSVGTVVSKDTGTTTVLSLEFGFAMDVDVKGSVNSNANSVRETREGVDRPWQPPLIKIQGILPKILKTKETILGLNVNDEDAQIESQQDVEMP</sequence>
<organism evidence="1">
    <name type="scientific">Diabrotica virgifera virgifera</name>
    <name type="common">western corn rootworm</name>
    <dbReference type="NCBI Taxonomy" id="50390"/>
    <lineage>
        <taxon>Eukaryota</taxon>
        <taxon>Metazoa</taxon>
        <taxon>Ecdysozoa</taxon>
        <taxon>Arthropoda</taxon>
        <taxon>Hexapoda</taxon>
        <taxon>Insecta</taxon>
        <taxon>Pterygota</taxon>
        <taxon>Neoptera</taxon>
        <taxon>Endopterygota</taxon>
        <taxon>Coleoptera</taxon>
        <taxon>Polyphaga</taxon>
        <taxon>Cucujiformia</taxon>
        <taxon>Chrysomeloidea</taxon>
        <taxon>Chrysomelidae</taxon>
        <taxon>Galerucinae</taxon>
        <taxon>Diabroticina</taxon>
        <taxon>Diabroticites</taxon>
        <taxon>Diabrotica</taxon>
    </lineage>
</organism>
<dbReference type="InParanoid" id="A0A6P7H4M0"/>
<reference evidence="1" key="1">
    <citation type="submission" date="2025-08" db="UniProtKB">
        <authorList>
            <consortium name="RefSeq"/>
        </authorList>
    </citation>
    <scope>IDENTIFICATION</scope>
    <source>
        <tissue evidence="1">Whole insect</tissue>
    </source>
</reference>
<evidence type="ECO:0000313" key="1">
    <source>
        <dbReference type="RefSeq" id="XP_028150950.1"/>
    </source>
</evidence>
<protein>
    <submittedName>
        <fullName evidence="1">Uncharacterized protein LOC114344311</fullName>
    </submittedName>
</protein>